<evidence type="ECO:0000256" key="2">
    <source>
        <dbReference type="ARBA" id="ARBA00022771"/>
    </source>
</evidence>
<feature type="region of interest" description="Disordered" evidence="6">
    <location>
        <begin position="761"/>
        <end position="788"/>
    </location>
</feature>
<dbReference type="PANTHER" id="PTHR45969:SF69">
    <property type="entry name" value="FINGER DOMAIN PROTEIN, PUTATIVE (AFU_ORTHOLOGUE AFUA_3G12190)-RELATED"/>
    <property type="match status" value="1"/>
</dbReference>
<feature type="region of interest" description="Disordered" evidence="6">
    <location>
        <begin position="153"/>
        <end position="206"/>
    </location>
</feature>
<reference evidence="8" key="1">
    <citation type="journal article" date="2020" name="Stud. Mycol.">
        <title>101 Dothideomycetes genomes: a test case for predicting lifestyles and emergence of pathogens.</title>
        <authorList>
            <person name="Haridas S."/>
            <person name="Albert R."/>
            <person name="Binder M."/>
            <person name="Bloem J."/>
            <person name="Labutti K."/>
            <person name="Salamov A."/>
            <person name="Andreopoulos B."/>
            <person name="Baker S."/>
            <person name="Barry K."/>
            <person name="Bills G."/>
            <person name="Bluhm B."/>
            <person name="Cannon C."/>
            <person name="Castanera R."/>
            <person name="Culley D."/>
            <person name="Daum C."/>
            <person name="Ezra D."/>
            <person name="Gonzalez J."/>
            <person name="Henrissat B."/>
            <person name="Kuo A."/>
            <person name="Liang C."/>
            <person name="Lipzen A."/>
            <person name="Lutzoni F."/>
            <person name="Magnuson J."/>
            <person name="Mondo S."/>
            <person name="Nolan M."/>
            <person name="Ohm R."/>
            <person name="Pangilinan J."/>
            <person name="Park H.-J."/>
            <person name="Ramirez L."/>
            <person name="Alfaro M."/>
            <person name="Sun H."/>
            <person name="Tritt A."/>
            <person name="Yoshinaga Y."/>
            <person name="Zwiers L.-H."/>
            <person name="Turgeon B."/>
            <person name="Goodwin S."/>
            <person name="Spatafora J."/>
            <person name="Crous P."/>
            <person name="Grigoriev I."/>
        </authorList>
    </citation>
    <scope>NUCLEOTIDE SEQUENCE</scope>
    <source>
        <strain evidence="8">CBS 116005</strain>
    </source>
</reference>
<dbReference type="PANTHER" id="PTHR45969">
    <property type="entry name" value="RING ZINC FINGER PROTEIN-RELATED"/>
    <property type="match status" value="1"/>
</dbReference>
<dbReference type="SUPFAM" id="SSF57850">
    <property type="entry name" value="RING/U-box"/>
    <property type="match status" value="1"/>
</dbReference>
<feature type="compositionally biased region" description="Polar residues" evidence="6">
    <location>
        <begin position="520"/>
        <end position="531"/>
    </location>
</feature>
<dbReference type="InterPro" id="IPR013083">
    <property type="entry name" value="Znf_RING/FYVE/PHD"/>
</dbReference>
<feature type="region of interest" description="Disordered" evidence="6">
    <location>
        <begin position="273"/>
        <end position="293"/>
    </location>
</feature>
<protein>
    <recommendedName>
        <fullName evidence="7">RING-type domain-containing protein</fullName>
    </recommendedName>
</protein>
<keyword evidence="5" id="KW-0175">Coiled coil</keyword>
<feature type="compositionally biased region" description="Basic and acidic residues" evidence="6">
    <location>
        <begin position="13"/>
        <end position="23"/>
    </location>
</feature>
<feature type="compositionally biased region" description="Polar residues" evidence="6">
    <location>
        <begin position="464"/>
        <end position="477"/>
    </location>
</feature>
<feature type="compositionally biased region" description="Basic and acidic residues" evidence="6">
    <location>
        <begin position="416"/>
        <end position="438"/>
    </location>
</feature>
<feature type="coiled-coil region" evidence="5">
    <location>
        <begin position="665"/>
        <end position="699"/>
    </location>
</feature>
<feature type="region of interest" description="Disordered" evidence="6">
    <location>
        <begin position="386"/>
        <end position="533"/>
    </location>
</feature>
<dbReference type="GO" id="GO:0061630">
    <property type="term" value="F:ubiquitin protein ligase activity"/>
    <property type="evidence" value="ECO:0007669"/>
    <property type="project" value="TreeGrafter"/>
</dbReference>
<sequence>MGQGQSQQQRQQHRAEPQADRRRSVLRRTPARRSQGDDGQDGLLREAGLERRPRPSPHSSSRRLSQLLHLDQSEAASQPRPPPSLHRTASRLRNFGNIISRRDTRREATRPLNGILQHRTSYVRSGMNQDGADYYPPRLPSIDISSTFENDFEADAQDEPAPRSPTRTRLPRLHSLRPDRPFRHFTSSLRRRRSPTASSISRGGGSEDQAAMLSRLLSVAAAATAATLMGNDHQALSEARSLTGTTELGSGGEDGSFDGFLRALQNGRIASALRQGTGSEEADGESDGDGASRDGALNFFRMFRFGASGETSPTPLSTGLGDPSEAGDSAAEGRMVPIIIVGIRSINPNSSSGSAADDLPPFLDALGNFPSPLPTAALGEHGHESIDSILRPPQNGTSFRHRRRASMGGFGMGRSRISDRLDNQRDHRSPDRARRERPWSVASSTGSNLDPRPPPATPASPSPEQLSRISSRNNTPGHSRPASFVANSMRDFGGESRRNSVLQRASAGSPLSSHTEETASLHSTHSATNLLSGDDAEPFRLHAHRRSDMAPNIHYPRFASGHPRRNGVVEPDHLPPLSRSSTSAATDSSANGEGRSSTNNDSRSWIIYVLGGSYPENHPILTTPSLFTENPTYEDMMLLSALLGPAKAPVASDEDVQNAGGIYTIENVSADAEKTAELVAVAKEEVRAEQDESTDLKKERVAETQPDRVVLETDQRCLVCLGDFEVKDVCRKLVKCGHLFHKECIDHWLTQGRNSCPLCRGQGVDEKEPQQSEGTPAAPAELDATAGA</sequence>
<evidence type="ECO:0000313" key="9">
    <source>
        <dbReference type="Proteomes" id="UP000799436"/>
    </source>
</evidence>
<dbReference type="PROSITE" id="PS50089">
    <property type="entry name" value="ZF_RING_2"/>
    <property type="match status" value="1"/>
</dbReference>
<evidence type="ECO:0000256" key="5">
    <source>
        <dbReference type="SAM" id="Coils"/>
    </source>
</evidence>
<feature type="region of interest" description="Disordered" evidence="6">
    <location>
        <begin position="1"/>
        <end position="64"/>
    </location>
</feature>
<dbReference type="SMART" id="SM00184">
    <property type="entry name" value="RING"/>
    <property type="match status" value="1"/>
</dbReference>
<dbReference type="Proteomes" id="UP000799436">
    <property type="component" value="Unassembled WGS sequence"/>
</dbReference>
<feature type="compositionally biased region" description="Basic and acidic residues" evidence="6">
    <location>
        <begin position="43"/>
        <end position="53"/>
    </location>
</feature>
<evidence type="ECO:0000259" key="7">
    <source>
        <dbReference type="PROSITE" id="PS50089"/>
    </source>
</evidence>
<dbReference type="GO" id="GO:0016567">
    <property type="term" value="P:protein ubiquitination"/>
    <property type="evidence" value="ECO:0007669"/>
    <property type="project" value="TreeGrafter"/>
</dbReference>
<keyword evidence="1" id="KW-0479">Metal-binding</keyword>
<keyword evidence="9" id="KW-1185">Reference proteome</keyword>
<feature type="region of interest" description="Disordered" evidence="6">
    <location>
        <begin position="545"/>
        <end position="599"/>
    </location>
</feature>
<evidence type="ECO:0000256" key="1">
    <source>
        <dbReference type="ARBA" id="ARBA00022723"/>
    </source>
</evidence>
<organism evidence="8 9">
    <name type="scientific">Teratosphaeria nubilosa</name>
    <dbReference type="NCBI Taxonomy" id="161662"/>
    <lineage>
        <taxon>Eukaryota</taxon>
        <taxon>Fungi</taxon>
        <taxon>Dikarya</taxon>
        <taxon>Ascomycota</taxon>
        <taxon>Pezizomycotina</taxon>
        <taxon>Dothideomycetes</taxon>
        <taxon>Dothideomycetidae</taxon>
        <taxon>Mycosphaerellales</taxon>
        <taxon>Teratosphaeriaceae</taxon>
        <taxon>Teratosphaeria</taxon>
    </lineage>
</organism>
<dbReference type="EMBL" id="ML995808">
    <property type="protein sequence ID" value="KAF2774279.1"/>
    <property type="molecule type" value="Genomic_DNA"/>
</dbReference>
<keyword evidence="3" id="KW-0862">Zinc</keyword>
<evidence type="ECO:0000256" key="6">
    <source>
        <dbReference type="SAM" id="MobiDB-lite"/>
    </source>
</evidence>
<proteinExistence type="predicted"/>
<evidence type="ECO:0000256" key="3">
    <source>
        <dbReference type="ARBA" id="ARBA00022833"/>
    </source>
</evidence>
<dbReference type="AlphaFoldDB" id="A0A6G1LNV4"/>
<feature type="compositionally biased region" description="Low complexity" evidence="6">
    <location>
        <begin position="578"/>
        <end position="590"/>
    </location>
</feature>
<evidence type="ECO:0000256" key="4">
    <source>
        <dbReference type="PROSITE-ProRule" id="PRU00175"/>
    </source>
</evidence>
<feature type="domain" description="RING-type" evidence="7">
    <location>
        <begin position="717"/>
        <end position="760"/>
    </location>
</feature>
<dbReference type="GO" id="GO:0008270">
    <property type="term" value="F:zinc ion binding"/>
    <property type="evidence" value="ECO:0007669"/>
    <property type="project" value="UniProtKB-KW"/>
</dbReference>
<gene>
    <name evidence="8" type="ORF">EJ03DRAFT_370378</name>
</gene>
<feature type="region of interest" description="Disordered" evidence="6">
    <location>
        <begin position="310"/>
        <end position="329"/>
    </location>
</feature>
<feature type="compositionally biased region" description="Pro residues" evidence="6">
    <location>
        <begin position="451"/>
        <end position="461"/>
    </location>
</feature>
<keyword evidence="2 4" id="KW-0863">Zinc-finger</keyword>
<feature type="compositionally biased region" description="Low complexity" evidence="6">
    <location>
        <begin position="1"/>
        <end position="10"/>
    </location>
</feature>
<dbReference type="CDD" id="cd16461">
    <property type="entry name" value="RING-H2_EL5-like"/>
    <property type="match status" value="1"/>
</dbReference>
<dbReference type="Pfam" id="PF13639">
    <property type="entry name" value="zf-RING_2"/>
    <property type="match status" value="1"/>
</dbReference>
<name>A0A6G1LNV4_9PEZI</name>
<dbReference type="Gene3D" id="3.30.40.10">
    <property type="entry name" value="Zinc/RING finger domain, C3HC4 (zinc finger)"/>
    <property type="match status" value="1"/>
</dbReference>
<dbReference type="InterPro" id="IPR001841">
    <property type="entry name" value="Znf_RING"/>
</dbReference>
<accession>A0A6G1LNV4</accession>
<dbReference type="OrthoDB" id="8062037at2759"/>
<evidence type="ECO:0000313" key="8">
    <source>
        <dbReference type="EMBL" id="KAF2774279.1"/>
    </source>
</evidence>